<gene>
    <name evidence="1" type="ORF">MgSA37_02647</name>
</gene>
<evidence type="ECO:0000313" key="1">
    <source>
        <dbReference type="EMBL" id="BAU54471.1"/>
    </source>
</evidence>
<accession>A0A0X8X2C4</accession>
<protein>
    <submittedName>
        <fullName evidence="1">Uncharacterized protein</fullName>
    </submittedName>
</protein>
<reference evidence="1 2" key="1">
    <citation type="submission" date="2015-12" db="EMBL/GenBank/DDBJ databases">
        <title>Genome sequence of Mucilaginibacter gotjawali.</title>
        <authorList>
            <person name="Lee J.S."/>
            <person name="Lee K.C."/>
            <person name="Kim K.K."/>
            <person name="Lee B.W."/>
        </authorList>
    </citation>
    <scope>NUCLEOTIDE SEQUENCE [LARGE SCALE GENOMIC DNA]</scope>
    <source>
        <strain evidence="1 2">SA3-7</strain>
    </source>
</reference>
<sequence>MILYPSVKTDGNESKVACNSLSPFHLVPIYYAPSCYLFVEILNGQIRRCCPSQTRLQALLYKGSRYAALNYCLVLFLQRGRPSGSDWPDGYV</sequence>
<proteinExistence type="predicted"/>
<organism evidence="1 2">
    <name type="scientific">Mucilaginibacter gotjawali</name>
    <dbReference type="NCBI Taxonomy" id="1550579"/>
    <lineage>
        <taxon>Bacteria</taxon>
        <taxon>Pseudomonadati</taxon>
        <taxon>Bacteroidota</taxon>
        <taxon>Sphingobacteriia</taxon>
        <taxon>Sphingobacteriales</taxon>
        <taxon>Sphingobacteriaceae</taxon>
        <taxon>Mucilaginibacter</taxon>
    </lineage>
</organism>
<evidence type="ECO:0000313" key="2">
    <source>
        <dbReference type="Proteomes" id="UP000218263"/>
    </source>
</evidence>
<keyword evidence="2" id="KW-1185">Reference proteome</keyword>
<dbReference type="AlphaFoldDB" id="A0A0X8X2C4"/>
<dbReference type="Proteomes" id="UP000218263">
    <property type="component" value="Chromosome"/>
</dbReference>
<name>A0A0X8X2C4_9SPHI</name>
<dbReference type="EMBL" id="AP017313">
    <property type="protein sequence ID" value="BAU54471.1"/>
    <property type="molecule type" value="Genomic_DNA"/>
</dbReference>
<dbReference type="KEGG" id="mgot:MgSA37_02647"/>